<comment type="caution">
    <text evidence="25">The sequence shown here is derived from an EMBL/GenBank/DDBJ whole genome shotgun (WGS) entry which is preliminary data.</text>
</comment>
<dbReference type="Gene3D" id="3.10.129.10">
    <property type="entry name" value="Hotdog Thioesterase"/>
    <property type="match status" value="1"/>
</dbReference>
<accession>A0ABP7VVZ7</accession>
<evidence type="ECO:0000259" key="24">
    <source>
        <dbReference type="Pfam" id="PF03061"/>
    </source>
</evidence>
<comment type="catalytic activity">
    <reaction evidence="14">
        <text>(9Z)-octadecenoyl-CoA + H2O = (9Z)-octadecenoate + CoA + H(+)</text>
        <dbReference type="Rhea" id="RHEA:40139"/>
        <dbReference type="ChEBI" id="CHEBI:15377"/>
        <dbReference type="ChEBI" id="CHEBI:15378"/>
        <dbReference type="ChEBI" id="CHEBI:30823"/>
        <dbReference type="ChEBI" id="CHEBI:57287"/>
        <dbReference type="ChEBI" id="CHEBI:57387"/>
    </reaction>
    <physiologicalReaction direction="left-to-right" evidence="14">
        <dbReference type="Rhea" id="RHEA:40140"/>
    </physiologicalReaction>
</comment>
<evidence type="ECO:0000256" key="20">
    <source>
        <dbReference type="ARBA" id="ARBA00047734"/>
    </source>
</evidence>
<dbReference type="InterPro" id="IPR006683">
    <property type="entry name" value="Thioestr_dom"/>
</dbReference>
<organism evidence="25 26">
    <name type="scientific">Actinomadura miaoliensis</name>
    <dbReference type="NCBI Taxonomy" id="430685"/>
    <lineage>
        <taxon>Bacteria</taxon>
        <taxon>Bacillati</taxon>
        <taxon>Actinomycetota</taxon>
        <taxon>Actinomycetes</taxon>
        <taxon>Streptosporangiales</taxon>
        <taxon>Thermomonosporaceae</taxon>
        <taxon>Actinomadura</taxon>
    </lineage>
</organism>
<comment type="catalytic activity">
    <reaction evidence="22">
        <text>dodecanoyl-CoA + H2O = dodecanoate + CoA + H(+)</text>
        <dbReference type="Rhea" id="RHEA:30135"/>
        <dbReference type="ChEBI" id="CHEBI:15377"/>
        <dbReference type="ChEBI" id="CHEBI:15378"/>
        <dbReference type="ChEBI" id="CHEBI:18262"/>
        <dbReference type="ChEBI" id="CHEBI:57287"/>
        <dbReference type="ChEBI" id="CHEBI:57375"/>
    </reaction>
    <physiologicalReaction direction="left-to-right" evidence="22">
        <dbReference type="Rhea" id="RHEA:30136"/>
    </physiologicalReaction>
</comment>
<dbReference type="SUPFAM" id="SSF54637">
    <property type="entry name" value="Thioesterase/thiol ester dehydrase-isomerase"/>
    <property type="match status" value="1"/>
</dbReference>
<protein>
    <recommendedName>
        <fullName evidence="17">Acyl-coenzyme A thioesterase THEM4</fullName>
        <ecNumber evidence="16">3.1.2.2</ecNumber>
    </recommendedName>
    <alternativeName>
        <fullName evidence="18">Thioesterase superfamily member 4</fullName>
    </alternativeName>
</protein>
<comment type="subcellular location">
    <subcellularLocation>
        <location evidence="3">Cell projection</location>
        <location evidence="3">Ruffle membrane</location>
    </subcellularLocation>
    <subcellularLocation>
        <location evidence="2">Cytoplasm</location>
    </subcellularLocation>
    <subcellularLocation>
        <location evidence="1">Membrane</location>
        <topology evidence="1">Peripheral membrane protein</topology>
    </subcellularLocation>
</comment>
<dbReference type="PANTHER" id="PTHR12418">
    <property type="entry name" value="ACYL-COENZYME A THIOESTERASE THEM4"/>
    <property type="match status" value="1"/>
</dbReference>
<evidence type="ECO:0000256" key="5">
    <source>
        <dbReference type="ARBA" id="ARBA00022490"/>
    </source>
</evidence>
<evidence type="ECO:0000256" key="8">
    <source>
        <dbReference type="ARBA" id="ARBA00022832"/>
    </source>
</evidence>
<evidence type="ECO:0000256" key="16">
    <source>
        <dbReference type="ARBA" id="ARBA00038848"/>
    </source>
</evidence>
<proteinExistence type="inferred from homology"/>
<evidence type="ECO:0000313" key="26">
    <source>
        <dbReference type="Proteomes" id="UP001500683"/>
    </source>
</evidence>
<feature type="domain" description="Thioesterase" evidence="24">
    <location>
        <begin position="130"/>
        <end position="202"/>
    </location>
</feature>
<evidence type="ECO:0000256" key="1">
    <source>
        <dbReference type="ARBA" id="ARBA00004170"/>
    </source>
</evidence>
<evidence type="ECO:0000256" key="22">
    <source>
        <dbReference type="ARBA" id="ARBA00048074"/>
    </source>
</evidence>
<evidence type="ECO:0000256" key="18">
    <source>
        <dbReference type="ARBA" id="ARBA00043210"/>
    </source>
</evidence>
<name>A0ABP7VVZ7_9ACTN</name>
<dbReference type="Pfam" id="PF03061">
    <property type="entry name" value="4HBT"/>
    <property type="match status" value="1"/>
</dbReference>
<comment type="similarity">
    <text evidence="15">Belongs to the THEM4/THEM5 thioesterase family.</text>
</comment>
<sequence length="225" mass="23233">MSGAGAAMRRVFVDGERAALDESRVAELAGLAARVRELTEAVVHTDVDAAEVAAVSEEIAALTRRLSAARRSAPPIAAPVPGAPQIGRQLANPVTGPLNPIAPPVTIETRPDRTVFCDFTLTSVYEGPPGFVHGGVSAMVLDQLLGAAAHAAGAPGMTAALDLRYRRPTPYGVPLRGEAEVTGVVGRRTHTAARIIAPDGTVTVEATAVFVLPRGLSPEVLQAAE</sequence>
<dbReference type="InterPro" id="IPR029069">
    <property type="entry name" value="HotDog_dom_sf"/>
</dbReference>
<evidence type="ECO:0000256" key="12">
    <source>
        <dbReference type="ARBA" id="ARBA00023273"/>
    </source>
</evidence>
<evidence type="ECO:0000313" key="25">
    <source>
        <dbReference type="EMBL" id="GAA4075192.1"/>
    </source>
</evidence>
<comment type="catalytic activity">
    <reaction evidence="19">
        <text>octanoyl-CoA + H2O = octanoate + CoA + H(+)</text>
        <dbReference type="Rhea" id="RHEA:30143"/>
        <dbReference type="ChEBI" id="CHEBI:15377"/>
        <dbReference type="ChEBI" id="CHEBI:15378"/>
        <dbReference type="ChEBI" id="CHEBI:25646"/>
        <dbReference type="ChEBI" id="CHEBI:57287"/>
        <dbReference type="ChEBI" id="CHEBI:57386"/>
    </reaction>
    <physiologicalReaction direction="left-to-right" evidence="19">
        <dbReference type="Rhea" id="RHEA:30144"/>
    </physiologicalReaction>
</comment>
<evidence type="ECO:0000256" key="13">
    <source>
        <dbReference type="ARBA" id="ARBA00035852"/>
    </source>
</evidence>
<keyword evidence="7" id="KW-0378">Hydrolase</keyword>
<evidence type="ECO:0000256" key="15">
    <source>
        <dbReference type="ARBA" id="ARBA00038456"/>
    </source>
</evidence>
<keyword evidence="8" id="KW-0276">Fatty acid metabolism</keyword>
<comment type="catalytic activity">
    <reaction evidence="13">
        <text>(5Z,8Z,11Z,14Z)-eicosatetraenoyl-CoA + H2O = (5Z,8Z,11Z,14Z)-eicosatetraenoate + CoA + H(+)</text>
        <dbReference type="Rhea" id="RHEA:40151"/>
        <dbReference type="ChEBI" id="CHEBI:15377"/>
        <dbReference type="ChEBI" id="CHEBI:15378"/>
        <dbReference type="ChEBI" id="CHEBI:32395"/>
        <dbReference type="ChEBI" id="CHEBI:57287"/>
        <dbReference type="ChEBI" id="CHEBI:57368"/>
    </reaction>
    <physiologicalReaction direction="left-to-right" evidence="13">
        <dbReference type="Rhea" id="RHEA:40152"/>
    </physiologicalReaction>
</comment>
<dbReference type="CDD" id="cd03443">
    <property type="entry name" value="PaaI_thioesterase"/>
    <property type="match status" value="1"/>
</dbReference>
<gene>
    <name evidence="25" type="ORF">GCM10022214_35440</name>
</gene>
<dbReference type="RefSeq" id="WP_344948266.1">
    <property type="nucleotide sequence ID" value="NZ_BAAAZG010000020.1"/>
</dbReference>
<reference evidence="26" key="1">
    <citation type="journal article" date="2019" name="Int. J. Syst. Evol. Microbiol.">
        <title>The Global Catalogue of Microorganisms (GCM) 10K type strain sequencing project: providing services to taxonomists for standard genome sequencing and annotation.</title>
        <authorList>
            <consortium name="The Broad Institute Genomics Platform"/>
            <consortium name="The Broad Institute Genome Sequencing Center for Infectious Disease"/>
            <person name="Wu L."/>
            <person name="Ma J."/>
        </authorList>
    </citation>
    <scope>NUCLEOTIDE SEQUENCE [LARGE SCALE GENOMIC DNA]</scope>
    <source>
        <strain evidence="26">JCM 16702</strain>
    </source>
</reference>
<evidence type="ECO:0000256" key="17">
    <source>
        <dbReference type="ARBA" id="ARBA00040123"/>
    </source>
</evidence>
<evidence type="ECO:0000256" key="9">
    <source>
        <dbReference type="ARBA" id="ARBA00022946"/>
    </source>
</evidence>
<dbReference type="Proteomes" id="UP001500683">
    <property type="component" value="Unassembled WGS sequence"/>
</dbReference>
<dbReference type="EC" id="3.1.2.2" evidence="16"/>
<evidence type="ECO:0000256" key="6">
    <source>
        <dbReference type="ARBA" id="ARBA00022703"/>
    </source>
</evidence>
<evidence type="ECO:0000256" key="23">
    <source>
        <dbReference type="ARBA" id="ARBA00048180"/>
    </source>
</evidence>
<evidence type="ECO:0000256" key="2">
    <source>
        <dbReference type="ARBA" id="ARBA00004496"/>
    </source>
</evidence>
<evidence type="ECO:0000256" key="4">
    <source>
        <dbReference type="ARBA" id="ARBA00022475"/>
    </source>
</evidence>
<keyword evidence="26" id="KW-1185">Reference proteome</keyword>
<keyword evidence="12" id="KW-0966">Cell projection</keyword>
<keyword evidence="9" id="KW-0809">Transit peptide</keyword>
<keyword evidence="6" id="KW-0053">Apoptosis</keyword>
<evidence type="ECO:0000256" key="3">
    <source>
        <dbReference type="ARBA" id="ARBA00004632"/>
    </source>
</evidence>
<evidence type="ECO:0000256" key="7">
    <source>
        <dbReference type="ARBA" id="ARBA00022801"/>
    </source>
</evidence>
<comment type="catalytic activity">
    <reaction evidence="23">
        <text>tetradecanoyl-CoA + H2O = tetradecanoate + CoA + H(+)</text>
        <dbReference type="Rhea" id="RHEA:40119"/>
        <dbReference type="ChEBI" id="CHEBI:15377"/>
        <dbReference type="ChEBI" id="CHEBI:15378"/>
        <dbReference type="ChEBI" id="CHEBI:30807"/>
        <dbReference type="ChEBI" id="CHEBI:57287"/>
        <dbReference type="ChEBI" id="CHEBI:57385"/>
    </reaction>
    <physiologicalReaction direction="left-to-right" evidence="23">
        <dbReference type="Rhea" id="RHEA:40120"/>
    </physiologicalReaction>
</comment>
<evidence type="ECO:0000256" key="19">
    <source>
        <dbReference type="ARBA" id="ARBA00047588"/>
    </source>
</evidence>
<keyword evidence="5" id="KW-0963">Cytoplasm</keyword>
<evidence type="ECO:0000256" key="11">
    <source>
        <dbReference type="ARBA" id="ARBA00023136"/>
    </source>
</evidence>
<keyword evidence="4" id="KW-1003">Cell membrane</keyword>
<keyword evidence="11" id="KW-0472">Membrane</keyword>
<evidence type="ECO:0000256" key="14">
    <source>
        <dbReference type="ARBA" id="ARBA00037002"/>
    </source>
</evidence>
<evidence type="ECO:0000256" key="21">
    <source>
        <dbReference type="ARBA" id="ARBA00047969"/>
    </source>
</evidence>
<dbReference type="InterPro" id="IPR052365">
    <property type="entry name" value="THEM4/THEM5_acyl-CoA_thioest"/>
</dbReference>
<keyword evidence="10" id="KW-0443">Lipid metabolism</keyword>
<dbReference type="EMBL" id="BAAAZG010000020">
    <property type="protein sequence ID" value="GAA4075192.1"/>
    <property type="molecule type" value="Genomic_DNA"/>
</dbReference>
<comment type="catalytic activity">
    <reaction evidence="20">
        <text>hexadecanoyl-CoA + H2O = hexadecanoate + CoA + H(+)</text>
        <dbReference type="Rhea" id="RHEA:16645"/>
        <dbReference type="ChEBI" id="CHEBI:7896"/>
        <dbReference type="ChEBI" id="CHEBI:15377"/>
        <dbReference type="ChEBI" id="CHEBI:15378"/>
        <dbReference type="ChEBI" id="CHEBI:57287"/>
        <dbReference type="ChEBI" id="CHEBI:57379"/>
        <dbReference type="EC" id="3.1.2.2"/>
    </reaction>
    <physiologicalReaction direction="left-to-right" evidence="20">
        <dbReference type="Rhea" id="RHEA:16646"/>
    </physiologicalReaction>
</comment>
<comment type="catalytic activity">
    <reaction evidence="21">
        <text>decanoyl-CoA + H2O = decanoate + CoA + H(+)</text>
        <dbReference type="Rhea" id="RHEA:40059"/>
        <dbReference type="ChEBI" id="CHEBI:15377"/>
        <dbReference type="ChEBI" id="CHEBI:15378"/>
        <dbReference type="ChEBI" id="CHEBI:27689"/>
        <dbReference type="ChEBI" id="CHEBI:57287"/>
        <dbReference type="ChEBI" id="CHEBI:61430"/>
    </reaction>
    <physiologicalReaction direction="left-to-right" evidence="21">
        <dbReference type="Rhea" id="RHEA:40060"/>
    </physiologicalReaction>
</comment>
<evidence type="ECO:0000256" key="10">
    <source>
        <dbReference type="ARBA" id="ARBA00023098"/>
    </source>
</evidence>
<dbReference type="PANTHER" id="PTHR12418:SF19">
    <property type="entry name" value="ACYL-COENZYME A THIOESTERASE THEM4"/>
    <property type="match status" value="1"/>
</dbReference>